<dbReference type="PROSITE" id="PS50987">
    <property type="entry name" value="HTH_ARSR_2"/>
    <property type="match status" value="1"/>
</dbReference>
<name>A0A6S6P7B6_9MYCO</name>
<dbReference type="Gene3D" id="1.10.10.10">
    <property type="entry name" value="Winged helix-like DNA-binding domain superfamily/Winged helix DNA-binding domain"/>
    <property type="match status" value="1"/>
</dbReference>
<dbReference type="CDD" id="cd00090">
    <property type="entry name" value="HTH_ARSR"/>
    <property type="match status" value="1"/>
</dbReference>
<dbReference type="NCBIfam" id="NF033788">
    <property type="entry name" value="HTH_metalloreg"/>
    <property type="match status" value="1"/>
</dbReference>
<protein>
    <submittedName>
        <fullName evidence="3">ArsR family transcriptional regulator</fullName>
    </submittedName>
</protein>
<dbReference type="SUPFAM" id="SSF46785">
    <property type="entry name" value="Winged helix' DNA-binding domain"/>
    <property type="match status" value="1"/>
</dbReference>
<dbReference type="InterPro" id="IPR036388">
    <property type="entry name" value="WH-like_DNA-bd_sf"/>
</dbReference>
<dbReference type="AlphaFoldDB" id="A0A6S6P7B6"/>
<dbReference type="SMART" id="SM00418">
    <property type="entry name" value="HTH_ARSR"/>
    <property type="match status" value="1"/>
</dbReference>
<dbReference type="Proteomes" id="UP000515734">
    <property type="component" value="Chromosome"/>
</dbReference>
<dbReference type="Pfam" id="PF12840">
    <property type="entry name" value="HTH_20"/>
    <property type="match status" value="1"/>
</dbReference>
<dbReference type="InterPro" id="IPR023393">
    <property type="entry name" value="START-like_dom_sf"/>
</dbReference>
<feature type="domain" description="HTH arsR-type" evidence="2">
    <location>
        <begin position="1"/>
        <end position="88"/>
    </location>
</feature>
<evidence type="ECO:0000259" key="2">
    <source>
        <dbReference type="PROSITE" id="PS50987"/>
    </source>
</evidence>
<dbReference type="PANTHER" id="PTHR38600">
    <property type="entry name" value="TRANSCRIPTIONAL REGULATORY PROTEIN"/>
    <property type="match status" value="1"/>
</dbReference>
<proteinExistence type="inferred from homology"/>
<sequence>MDEVFRALADPNRRRLLDTLNLRDGQTLGELCAVVEMTRQSVSKHLAVLEAAGLVTTVRHGRHKLHHLDTQPIDALFDRWIRQYHRPRPEPPPSTARRPMPEPDPDAFVYPIYIRTTPERLWQAITGPEFSRRHMGHALISTWQKGAAYTWIDGDVEIADVDQVVVDVDPYRRLSLVFPVSVPSMTGGADPTEVERAARSSRSHLSFDIEPAGEQVELTVAHDGFGADRVVREAISRVWPRKLSDLKSGLEQTR</sequence>
<dbReference type="EMBL" id="AP023287">
    <property type="protein sequence ID" value="BCI53307.1"/>
    <property type="molecule type" value="Genomic_DNA"/>
</dbReference>
<dbReference type="Pfam" id="PF08327">
    <property type="entry name" value="AHSA1"/>
    <property type="match status" value="1"/>
</dbReference>
<evidence type="ECO:0000313" key="3">
    <source>
        <dbReference type="EMBL" id="BCI53307.1"/>
    </source>
</evidence>
<dbReference type="RefSeq" id="WP_185296005.1">
    <property type="nucleotide sequence ID" value="NZ_AP023287.1"/>
</dbReference>
<dbReference type="GO" id="GO:0003700">
    <property type="term" value="F:DNA-binding transcription factor activity"/>
    <property type="evidence" value="ECO:0007669"/>
    <property type="project" value="InterPro"/>
</dbReference>
<dbReference type="PANTHER" id="PTHR38600:SF1">
    <property type="entry name" value="TRANSCRIPTIONAL REGULATORY PROTEIN"/>
    <property type="match status" value="1"/>
</dbReference>
<reference evidence="3 4" key="1">
    <citation type="submission" date="2020-07" db="EMBL/GenBank/DDBJ databases">
        <title>Complete genome sequence of Mycolicibacterium litorale like strain isolated from cardiac implantable electronic device infection.</title>
        <authorList>
            <person name="Fukano H."/>
            <person name="Miyama H."/>
            <person name="Hoshino Y."/>
        </authorList>
    </citation>
    <scope>NUCLEOTIDE SEQUENCE [LARGE SCALE GENOMIC DNA]</scope>
    <source>
        <strain evidence="3 4">NIIDNTM18</strain>
    </source>
</reference>
<evidence type="ECO:0000256" key="1">
    <source>
        <dbReference type="ARBA" id="ARBA00006817"/>
    </source>
</evidence>
<dbReference type="InterPro" id="IPR011991">
    <property type="entry name" value="ArsR-like_HTH"/>
</dbReference>
<accession>A0A6S6P7B6</accession>
<dbReference type="InterPro" id="IPR001845">
    <property type="entry name" value="HTH_ArsR_DNA-bd_dom"/>
</dbReference>
<dbReference type="InterPro" id="IPR036390">
    <property type="entry name" value="WH_DNA-bd_sf"/>
</dbReference>
<evidence type="ECO:0000313" key="4">
    <source>
        <dbReference type="Proteomes" id="UP000515734"/>
    </source>
</evidence>
<dbReference type="SUPFAM" id="SSF55961">
    <property type="entry name" value="Bet v1-like"/>
    <property type="match status" value="1"/>
</dbReference>
<dbReference type="PRINTS" id="PR00778">
    <property type="entry name" value="HTHARSR"/>
</dbReference>
<dbReference type="Gene3D" id="3.30.530.20">
    <property type="match status" value="1"/>
</dbReference>
<gene>
    <name evidence="3" type="ORF">NIIDNTM18_25850</name>
</gene>
<comment type="similarity">
    <text evidence="1">Belongs to the AHA1 family.</text>
</comment>
<dbReference type="InterPro" id="IPR013538">
    <property type="entry name" value="ASHA1/2-like_C"/>
</dbReference>
<organism evidence="3 4">
    <name type="scientific">Mycolicibacterium litorale</name>
    <dbReference type="NCBI Taxonomy" id="758802"/>
    <lineage>
        <taxon>Bacteria</taxon>
        <taxon>Bacillati</taxon>
        <taxon>Actinomycetota</taxon>
        <taxon>Actinomycetes</taxon>
        <taxon>Mycobacteriales</taxon>
        <taxon>Mycobacteriaceae</taxon>
        <taxon>Mycolicibacterium</taxon>
    </lineage>
</organism>